<sequence length="483" mass="55969">MAPAPIATSEQDVIMKPFTVNDEASHEEEEEGEGNSGFFKPSESDMLFYYKRLLPFKYIFTWLSHSPKITKDFTMREFAYEYRSGAYQRYNSFTSPEDFKKSVIRANPTRFEIGAIYKVNPQERKNLPKQAMKPLGKELVFDIDLTDYDDVRTCCSGTAICCKCWRFIQIGAKILEAALREDFGFEHLCWVFSGRRGAHCWVSDKRARELDEASRRSIVEYLDILSGKGNRGGGLNLRRPFHPHVERSFEILKSHFLSLLLEDQDPWLTTPDMDENNPIWGTKIDEFLSFIPMKELKTELKKKWITERKISHSRDKWEDINSVASKVLKSQSQIAPLNEAKKDIIIFYMYPRLDVEVSRQVIHLLKSPFCIHPGTGNVCVPFDPSRNISGKPEDDSYGFNPMSAPNLKTLQWELEEYNKNAENESGANGNGNGNRNMPNWEKTSLKPYVDFFKRFVQHLVQDEVKDMKRGLDNDEDEIDPLDF</sequence>
<evidence type="ECO:0000256" key="6">
    <source>
        <dbReference type="ARBA" id="ARBA00022705"/>
    </source>
</evidence>
<evidence type="ECO:0000256" key="4">
    <source>
        <dbReference type="ARBA" id="ARBA00022679"/>
    </source>
</evidence>
<evidence type="ECO:0000313" key="12">
    <source>
        <dbReference type="Proteomes" id="UP001202479"/>
    </source>
</evidence>
<dbReference type="SUPFAM" id="SSF56747">
    <property type="entry name" value="Prim-pol domain"/>
    <property type="match status" value="1"/>
</dbReference>
<dbReference type="GeneID" id="73381258"/>
<accession>A0AAI9SV20</accession>
<dbReference type="CDD" id="cd04860">
    <property type="entry name" value="AE_Prim_S"/>
    <property type="match status" value="1"/>
</dbReference>
<keyword evidence="8" id="KW-0862">Zinc</keyword>
<keyword evidence="12" id="KW-1185">Reference proteome</keyword>
<keyword evidence="9" id="KW-0804">Transcription</keyword>
<dbReference type="Pfam" id="PF01896">
    <property type="entry name" value="DNA_primase_S"/>
    <property type="match status" value="1"/>
</dbReference>
<keyword evidence="4 10" id="KW-0808">Transferase</keyword>
<protein>
    <recommendedName>
        <fullName evidence="10">DNA primase</fullName>
        <ecNumber evidence="10">2.7.7.-</ecNumber>
    </recommendedName>
</protein>
<evidence type="ECO:0000313" key="11">
    <source>
        <dbReference type="EMBL" id="KAI3403598.2"/>
    </source>
</evidence>
<dbReference type="Proteomes" id="UP001202479">
    <property type="component" value="Unassembled WGS sequence"/>
</dbReference>
<dbReference type="FunFam" id="3.90.920.10:FF:000003">
    <property type="entry name" value="DNA primase"/>
    <property type="match status" value="1"/>
</dbReference>
<dbReference type="InterPro" id="IPR014052">
    <property type="entry name" value="DNA_primase_ssu_euk/arc"/>
</dbReference>
<gene>
    <name evidence="11" type="ORF">KGF56_003643</name>
</gene>
<organism evidence="11 12">
    <name type="scientific">Candida oxycetoniae</name>
    <dbReference type="NCBI Taxonomy" id="497107"/>
    <lineage>
        <taxon>Eukaryota</taxon>
        <taxon>Fungi</taxon>
        <taxon>Dikarya</taxon>
        <taxon>Ascomycota</taxon>
        <taxon>Saccharomycotina</taxon>
        <taxon>Pichiomycetes</taxon>
        <taxon>Debaryomycetaceae</taxon>
        <taxon>Candida/Lodderomyces clade</taxon>
        <taxon>Candida</taxon>
    </lineage>
</organism>
<dbReference type="PANTHER" id="PTHR10536">
    <property type="entry name" value="DNA PRIMASE SMALL SUBUNIT"/>
    <property type="match status" value="1"/>
</dbReference>
<evidence type="ECO:0000256" key="9">
    <source>
        <dbReference type="ARBA" id="ARBA00023163"/>
    </source>
</evidence>
<comment type="caution">
    <text evidence="11">The sequence shown here is derived from an EMBL/GenBank/DDBJ whole genome shotgun (WGS) entry which is preliminary data.</text>
</comment>
<evidence type="ECO:0000256" key="5">
    <source>
        <dbReference type="ARBA" id="ARBA00022695"/>
    </source>
</evidence>
<keyword evidence="7" id="KW-0479">Metal-binding</keyword>
<keyword evidence="6 10" id="KW-0235">DNA replication</keyword>
<evidence type="ECO:0000256" key="1">
    <source>
        <dbReference type="ARBA" id="ARBA00009762"/>
    </source>
</evidence>
<evidence type="ECO:0000256" key="2">
    <source>
        <dbReference type="ARBA" id="ARBA00022478"/>
    </source>
</evidence>
<name>A0AAI9SV20_9ASCO</name>
<dbReference type="EMBL" id="JAHUZD010000124">
    <property type="protein sequence ID" value="KAI3403598.2"/>
    <property type="molecule type" value="Genomic_DNA"/>
</dbReference>
<dbReference type="Gene3D" id="3.90.920.10">
    <property type="entry name" value="DNA primase, PRIM domain"/>
    <property type="match status" value="1"/>
</dbReference>
<proteinExistence type="inferred from homology"/>
<keyword evidence="3 10" id="KW-0639">Primosome</keyword>
<keyword evidence="5" id="KW-0548">Nucleotidyltransferase</keyword>
<keyword evidence="2 10" id="KW-0240">DNA-directed RNA polymerase</keyword>
<evidence type="ECO:0000256" key="3">
    <source>
        <dbReference type="ARBA" id="ARBA00022515"/>
    </source>
</evidence>
<dbReference type="GO" id="GO:0005658">
    <property type="term" value="C:alpha DNA polymerase:primase complex"/>
    <property type="evidence" value="ECO:0007669"/>
    <property type="project" value="UniProtKB-ARBA"/>
</dbReference>
<dbReference type="GO" id="GO:0006269">
    <property type="term" value="P:DNA replication, synthesis of primer"/>
    <property type="evidence" value="ECO:0007669"/>
    <property type="project" value="UniProtKB-KW"/>
</dbReference>
<reference evidence="11" key="1">
    <citation type="journal article" date="2022" name="DNA Res.">
        <title>Genome analysis of five recently described species of the CUG-Ser clade uncovers Candida theae as a new hybrid lineage with pathogenic potential in the Candida parapsilosis species complex.</title>
        <authorList>
            <person name="Mixao V."/>
            <person name="Del Olmo V."/>
            <person name="Hegedusova E."/>
            <person name="Saus E."/>
            <person name="Pryszcz L."/>
            <person name="Cillingova A."/>
            <person name="Nosek J."/>
            <person name="Gabaldon T."/>
        </authorList>
    </citation>
    <scope>NUCLEOTIDE SEQUENCE</scope>
    <source>
        <strain evidence="11">CBS 10844</strain>
    </source>
</reference>
<dbReference type="AlphaFoldDB" id="A0AAI9SV20"/>
<dbReference type="GO" id="GO:0003899">
    <property type="term" value="F:DNA-directed RNA polymerase activity"/>
    <property type="evidence" value="ECO:0007669"/>
    <property type="project" value="InterPro"/>
</dbReference>
<dbReference type="InterPro" id="IPR002755">
    <property type="entry name" value="DNA_primase_S"/>
</dbReference>
<dbReference type="NCBIfam" id="TIGR00335">
    <property type="entry name" value="primase_sml"/>
    <property type="match status" value="1"/>
</dbReference>
<dbReference type="RefSeq" id="XP_049179345.1">
    <property type="nucleotide sequence ID" value="XM_049324996.1"/>
</dbReference>
<evidence type="ECO:0000256" key="7">
    <source>
        <dbReference type="ARBA" id="ARBA00022723"/>
    </source>
</evidence>
<evidence type="ECO:0000256" key="8">
    <source>
        <dbReference type="ARBA" id="ARBA00022833"/>
    </source>
</evidence>
<dbReference type="EC" id="2.7.7.-" evidence="10"/>
<dbReference type="GO" id="GO:0046872">
    <property type="term" value="F:metal ion binding"/>
    <property type="evidence" value="ECO:0007669"/>
    <property type="project" value="UniProtKB-KW"/>
</dbReference>
<comment type="similarity">
    <text evidence="1 10">Belongs to the eukaryotic-type primase small subunit family.</text>
</comment>
<evidence type="ECO:0000256" key="10">
    <source>
        <dbReference type="RuleBase" id="RU003514"/>
    </source>
</evidence>